<keyword evidence="2" id="KW-1133">Transmembrane helix</keyword>
<organism evidence="3 4">
    <name type="scientific">Catellatospora bangladeshensis</name>
    <dbReference type="NCBI Taxonomy" id="310355"/>
    <lineage>
        <taxon>Bacteria</taxon>
        <taxon>Bacillati</taxon>
        <taxon>Actinomycetota</taxon>
        <taxon>Actinomycetes</taxon>
        <taxon>Micromonosporales</taxon>
        <taxon>Micromonosporaceae</taxon>
        <taxon>Catellatospora</taxon>
    </lineage>
</organism>
<name>A0A8J3NHY1_9ACTN</name>
<keyword evidence="4" id="KW-1185">Reference proteome</keyword>
<dbReference type="InterPro" id="IPR015943">
    <property type="entry name" value="WD40/YVTN_repeat-like_dom_sf"/>
</dbReference>
<feature type="transmembrane region" description="Helical" evidence="2">
    <location>
        <begin position="78"/>
        <end position="98"/>
    </location>
</feature>
<reference evidence="3 4" key="1">
    <citation type="submission" date="2021-01" db="EMBL/GenBank/DDBJ databases">
        <title>Whole genome shotgun sequence of Catellatospora bangladeshensis NBRC 107357.</title>
        <authorList>
            <person name="Komaki H."/>
            <person name="Tamura T."/>
        </authorList>
    </citation>
    <scope>NUCLEOTIDE SEQUENCE [LARGE SCALE GENOMIC DNA]</scope>
    <source>
        <strain evidence="3 4">NBRC 107357</strain>
    </source>
</reference>
<comment type="caution">
    <text evidence="3">The sequence shown here is derived from an EMBL/GenBank/DDBJ whole genome shotgun (WGS) entry which is preliminary data.</text>
</comment>
<proteinExistence type="predicted"/>
<protein>
    <recommendedName>
        <fullName evidence="5">WD40 repeat domain-containing protein</fullName>
    </recommendedName>
</protein>
<keyword evidence="2" id="KW-0472">Membrane</keyword>
<accession>A0A8J3NHY1</accession>
<evidence type="ECO:0008006" key="5">
    <source>
        <dbReference type="Google" id="ProtNLM"/>
    </source>
</evidence>
<feature type="region of interest" description="Disordered" evidence="1">
    <location>
        <begin position="493"/>
        <end position="515"/>
    </location>
</feature>
<feature type="transmembrane region" description="Helical" evidence="2">
    <location>
        <begin position="110"/>
        <end position="131"/>
    </location>
</feature>
<keyword evidence="2" id="KW-0812">Transmembrane</keyword>
<evidence type="ECO:0000313" key="4">
    <source>
        <dbReference type="Proteomes" id="UP000601223"/>
    </source>
</evidence>
<evidence type="ECO:0000256" key="1">
    <source>
        <dbReference type="SAM" id="MobiDB-lite"/>
    </source>
</evidence>
<dbReference type="AlphaFoldDB" id="A0A8J3NHY1"/>
<evidence type="ECO:0000313" key="3">
    <source>
        <dbReference type="EMBL" id="GIF81627.1"/>
    </source>
</evidence>
<feature type="transmembrane region" description="Helical" evidence="2">
    <location>
        <begin position="462"/>
        <end position="484"/>
    </location>
</feature>
<dbReference type="Gene3D" id="2.130.10.10">
    <property type="entry name" value="YVTN repeat-like/Quinoprotein amine dehydrogenase"/>
    <property type="match status" value="1"/>
</dbReference>
<gene>
    <name evidence="3" type="ORF">Cba03nite_29760</name>
</gene>
<dbReference type="SUPFAM" id="SSF82171">
    <property type="entry name" value="DPP6 N-terminal domain-like"/>
    <property type="match status" value="1"/>
</dbReference>
<dbReference type="Proteomes" id="UP000601223">
    <property type="component" value="Unassembled WGS sequence"/>
</dbReference>
<evidence type="ECO:0000256" key="2">
    <source>
        <dbReference type="SAM" id="Phobius"/>
    </source>
</evidence>
<feature type="compositionally biased region" description="Low complexity" evidence="1">
    <location>
        <begin position="502"/>
        <end position="515"/>
    </location>
</feature>
<sequence>MSLGQHLRAIADEQPQPPVPADLFQRSRRRARTRRVTTAGLALVAMAGLSSALGAGGTAPHQSVAGPDLLRDLAGPGLGGPLGWLLLAALLGLLAWRWRAAPRATLLRRLALTAVAGTLLVIAAPPGAALWGEPHGQRPGLPDRFAAPSTWTWVAEIRQSPPGRVAMVLSGPDTHGGFEEGRAVFVAADGDRYRVLDVFSDPLDQPWTYEVGFGRIQLLSPDGRYLTVNQDVVDLATGAAPPVGPPRPPVAWSADGSRIVVGVPDVVDGGQRAWEVWDTRSHVLARTITLPAGATAGGVALSPDGARVAVEEGDRLAVYPVDGGEPVQWQLAGWRLGDGVAWSTDGSLLALVRRDGCPTCYHEAGQARAIRMVDPDTGQVVAGGEFAPLPAGAELAVQGWRGPDQLVAQVGGAVEVFTRGRAAPARLFDLPAGVTHVEIATDMLRLPPRPAGPATYGPPNLFFWYLLATFTAPLAALLCMDLIIRRVVRRQSAAARPPGPPAEGTGPPAEGTGPG</sequence>
<dbReference type="RefSeq" id="WP_203746163.1">
    <property type="nucleotide sequence ID" value="NZ_BONF01000015.1"/>
</dbReference>
<dbReference type="EMBL" id="BONF01000015">
    <property type="protein sequence ID" value="GIF81627.1"/>
    <property type="molecule type" value="Genomic_DNA"/>
</dbReference>
<feature type="transmembrane region" description="Helical" evidence="2">
    <location>
        <begin position="36"/>
        <end position="58"/>
    </location>
</feature>